<evidence type="ECO:0008006" key="5">
    <source>
        <dbReference type="Google" id="ProtNLM"/>
    </source>
</evidence>
<keyword evidence="1" id="KW-0812">Transmembrane</keyword>
<protein>
    <recommendedName>
        <fullName evidence="5">Secreted protein</fullName>
    </recommendedName>
</protein>
<accession>A0A182TL81</accession>
<proteinExistence type="predicted"/>
<evidence type="ECO:0000313" key="3">
    <source>
        <dbReference type="EnsemblMetazoa" id="AMEC004351-PA"/>
    </source>
</evidence>
<feature type="signal peptide" evidence="2">
    <location>
        <begin position="1"/>
        <end position="19"/>
    </location>
</feature>
<dbReference type="EnsemblMetazoa" id="AMEC004351-RA">
    <property type="protein sequence ID" value="AMEC004351-PA"/>
    <property type="gene ID" value="AMEC004351"/>
</dbReference>
<keyword evidence="2" id="KW-0732">Signal</keyword>
<organism evidence="3 4">
    <name type="scientific">Anopheles melas</name>
    <dbReference type="NCBI Taxonomy" id="34690"/>
    <lineage>
        <taxon>Eukaryota</taxon>
        <taxon>Metazoa</taxon>
        <taxon>Ecdysozoa</taxon>
        <taxon>Arthropoda</taxon>
        <taxon>Hexapoda</taxon>
        <taxon>Insecta</taxon>
        <taxon>Pterygota</taxon>
        <taxon>Neoptera</taxon>
        <taxon>Endopterygota</taxon>
        <taxon>Diptera</taxon>
        <taxon>Nematocera</taxon>
        <taxon>Culicoidea</taxon>
        <taxon>Culicidae</taxon>
        <taxon>Anophelinae</taxon>
        <taxon>Anopheles</taxon>
    </lineage>
</organism>
<keyword evidence="1" id="KW-0472">Membrane</keyword>
<feature type="chain" id="PRO_5008137000" description="Secreted protein" evidence="2">
    <location>
        <begin position="20"/>
        <end position="118"/>
    </location>
</feature>
<evidence type="ECO:0000256" key="2">
    <source>
        <dbReference type="SAM" id="SignalP"/>
    </source>
</evidence>
<dbReference type="Proteomes" id="UP000075902">
    <property type="component" value="Unassembled WGS sequence"/>
</dbReference>
<evidence type="ECO:0000256" key="1">
    <source>
        <dbReference type="SAM" id="Phobius"/>
    </source>
</evidence>
<dbReference type="AlphaFoldDB" id="A0A182TL81"/>
<feature type="transmembrane region" description="Helical" evidence="1">
    <location>
        <begin position="78"/>
        <end position="101"/>
    </location>
</feature>
<name>A0A182TL81_9DIPT</name>
<sequence>MKFYTLACGVLLGLERAGAGGGSARRRTSSSTHRFAHLAATGTPPATGTTAADRVLWRDVRLGRERWQILREITVHRLMAVMVVMVRMVMVMVVVLLLAVVRMQQGESVRVTRRAHRR</sequence>
<reference evidence="3" key="2">
    <citation type="submission" date="2020-05" db="UniProtKB">
        <authorList>
            <consortium name="EnsemblMetazoa"/>
        </authorList>
    </citation>
    <scope>IDENTIFICATION</scope>
    <source>
        <strain evidence="3">CM1001059</strain>
    </source>
</reference>
<reference evidence="4" key="1">
    <citation type="submission" date="2014-01" db="EMBL/GenBank/DDBJ databases">
        <title>The Genome Sequence of Anopheles melas CM1001059_A (V2).</title>
        <authorList>
            <consortium name="The Broad Institute Genomics Platform"/>
            <person name="Neafsey D.E."/>
            <person name="Besansky N."/>
            <person name="Howell P."/>
            <person name="Walton C."/>
            <person name="Young S.K."/>
            <person name="Zeng Q."/>
            <person name="Gargeya S."/>
            <person name="Fitzgerald M."/>
            <person name="Haas B."/>
            <person name="Abouelleil A."/>
            <person name="Allen A.W."/>
            <person name="Alvarado L."/>
            <person name="Arachchi H.M."/>
            <person name="Berlin A.M."/>
            <person name="Chapman S.B."/>
            <person name="Gainer-Dewar J."/>
            <person name="Goldberg J."/>
            <person name="Griggs A."/>
            <person name="Gujja S."/>
            <person name="Hansen M."/>
            <person name="Howarth C."/>
            <person name="Imamovic A."/>
            <person name="Ireland A."/>
            <person name="Larimer J."/>
            <person name="McCowan C."/>
            <person name="Murphy C."/>
            <person name="Pearson M."/>
            <person name="Poon T.W."/>
            <person name="Priest M."/>
            <person name="Roberts A."/>
            <person name="Saif S."/>
            <person name="Shea T."/>
            <person name="Sisk P."/>
            <person name="Sykes S."/>
            <person name="Wortman J."/>
            <person name="Nusbaum C."/>
            <person name="Birren B."/>
        </authorList>
    </citation>
    <scope>NUCLEOTIDE SEQUENCE [LARGE SCALE GENOMIC DNA]</scope>
    <source>
        <strain evidence="4">CM1001059</strain>
    </source>
</reference>
<keyword evidence="4" id="KW-1185">Reference proteome</keyword>
<keyword evidence="1" id="KW-1133">Transmembrane helix</keyword>
<dbReference type="VEuPathDB" id="VectorBase:AMEC004351"/>
<evidence type="ECO:0000313" key="4">
    <source>
        <dbReference type="Proteomes" id="UP000075902"/>
    </source>
</evidence>